<keyword evidence="3" id="KW-1185">Reference proteome</keyword>
<accession>A0A841PVT2</accession>
<protein>
    <submittedName>
        <fullName evidence="2">Uncharacterized protein</fullName>
    </submittedName>
</protein>
<dbReference type="RefSeq" id="WP_174496448.1">
    <property type="nucleotide sequence ID" value="NZ_CADDWK010000007.1"/>
</dbReference>
<evidence type="ECO:0000313" key="3">
    <source>
        <dbReference type="Proteomes" id="UP000581688"/>
    </source>
</evidence>
<dbReference type="Proteomes" id="UP000581688">
    <property type="component" value="Unassembled WGS sequence"/>
</dbReference>
<evidence type="ECO:0000256" key="1">
    <source>
        <dbReference type="SAM" id="MobiDB-lite"/>
    </source>
</evidence>
<reference evidence="2 3" key="1">
    <citation type="submission" date="2020-08" db="EMBL/GenBank/DDBJ databases">
        <title>Genomic Encyclopedia of Type Strains, Phase IV (KMG-IV): sequencing the most valuable type-strain genomes for metagenomic binning, comparative biology and taxonomic classification.</title>
        <authorList>
            <person name="Goeker M."/>
        </authorList>
    </citation>
    <scope>NUCLEOTIDE SEQUENCE [LARGE SCALE GENOMIC DNA]</scope>
    <source>
        <strain evidence="2 3">DSM 19612</strain>
    </source>
</reference>
<comment type="caution">
    <text evidence="2">The sequence shown here is derived from an EMBL/GenBank/DDBJ whole genome shotgun (WGS) entry which is preliminary data.</text>
</comment>
<dbReference type="AlphaFoldDB" id="A0A841PVT2"/>
<organism evidence="2 3">
    <name type="scientific">Salirhabdus euzebyi</name>
    <dbReference type="NCBI Taxonomy" id="394506"/>
    <lineage>
        <taxon>Bacteria</taxon>
        <taxon>Bacillati</taxon>
        <taxon>Bacillota</taxon>
        <taxon>Bacilli</taxon>
        <taxon>Bacillales</taxon>
        <taxon>Bacillaceae</taxon>
        <taxon>Salirhabdus</taxon>
    </lineage>
</organism>
<name>A0A841PVT2_9BACI</name>
<proteinExistence type="predicted"/>
<evidence type="ECO:0000313" key="2">
    <source>
        <dbReference type="EMBL" id="MBB6451854.1"/>
    </source>
</evidence>
<dbReference type="EMBL" id="JACHGH010000001">
    <property type="protein sequence ID" value="MBB6451854.1"/>
    <property type="molecule type" value="Genomic_DNA"/>
</dbReference>
<sequence>MVNQNFKRFVKAQEKEESIYLRGAKRAKNLDPKANSRGNTDKSVGASGRDID</sequence>
<feature type="region of interest" description="Disordered" evidence="1">
    <location>
        <begin position="22"/>
        <end position="52"/>
    </location>
</feature>
<gene>
    <name evidence="2" type="ORF">HNQ94_000275</name>
</gene>